<reference evidence="3" key="1">
    <citation type="journal article" date="2017" name="Genome Biol.">
        <title>Comparative genomics reveals high biological diversity and specific adaptations in the industrially and medically important fungal genus Aspergillus.</title>
        <authorList>
            <person name="de Vries R.P."/>
            <person name="Riley R."/>
            <person name="Wiebenga A."/>
            <person name="Aguilar-Osorio G."/>
            <person name="Amillis S."/>
            <person name="Uchima C.A."/>
            <person name="Anderluh G."/>
            <person name="Asadollahi M."/>
            <person name="Askin M."/>
            <person name="Barry K."/>
            <person name="Battaglia E."/>
            <person name="Bayram O."/>
            <person name="Benocci T."/>
            <person name="Braus-Stromeyer S.A."/>
            <person name="Caldana C."/>
            <person name="Canovas D."/>
            <person name="Cerqueira G.C."/>
            <person name="Chen F."/>
            <person name="Chen W."/>
            <person name="Choi C."/>
            <person name="Clum A."/>
            <person name="Dos Santos R.A."/>
            <person name="Damasio A.R."/>
            <person name="Diallinas G."/>
            <person name="Emri T."/>
            <person name="Fekete E."/>
            <person name="Flipphi M."/>
            <person name="Freyberg S."/>
            <person name="Gallo A."/>
            <person name="Gournas C."/>
            <person name="Habgood R."/>
            <person name="Hainaut M."/>
            <person name="Harispe M.L."/>
            <person name="Henrissat B."/>
            <person name="Hilden K.S."/>
            <person name="Hope R."/>
            <person name="Hossain A."/>
            <person name="Karabika E."/>
            <person name="Karaffa L."/>
            <person name="Karanyi Z."/>
            <person name="Krasevec N."/>
            <person name="Kuo A."/>
            <person name="Kusch H."/>
            <person name="LaButti K."/>
            <person name="Lagendijk E.L."/>
            <person name="Lapidus A."/>
            <person name="Levasseur A."/>
            <person name="Lindquist E."/>
            <person name="Lipzen A."/>
            <person name="Logrieco A.F."/>
            <person name="MacCabe A."/>
            <person name="Maekelae M.R."/>
            <person name="Malavazi I."/>
            <person name="Melin P."/>
            <person name="Meyer V."/>
            <person name="Mielnichuk N."/>
            <person name="Miskei M."/>
            <person name="Molnar A.P."/>
            <person name="Mule G."/>
            <person name="Ngan C.Y."/>
            <person name="Orejas M."/>
            <person name="Orosz E."/>
            <person name="Ouedraogo J.P."/>
            <person name="Overkamp K.M."/>
            <person name="Park H.-S."/>
            <person name="Perrone G."/>
            <person name="Piumi F."/>
            <person name="Punt P.J."/>
            <person name="Ram A.F."/>
            <person name="Ramon A."/>
            <person name="Rauscher S."/>
            <person name="Record E."/>
            <person name="Riano-Pachon D.M."/>
            <person name="Robert V."/>
            <person name="Roehrig J."/>
            <person name="Ruller R."/>
            <person name="Salamov A."/>
            <person name="Salih N.S."/>
            <person name="Samson R.A."/>
            <person name="Sandor E."/>
            <person name="Sanguinetti M."/>
            <person name="Schuetze T."/>
            <person name="Sepcic K."/>
            <person name="Shelest E."/>
            <person name="Sherlock G."/>
            <person name="Sophianopoulou V."/>
            <person name="Squina F.M."/>
            <person name="Sun H."/>
            <person name="Susca A."/>
            <person name="Todd R.B."/>
            <person name="Tsang A."/>
            <person name="Unkles S.E."/>
            <person name="van de Wiele N."/>
            <person name="van Rossen-Uffink D."/>
            <person name="Oliveira J.V."/>
            <person name="Vesth T.C."/>
            <person name="Visser J."/>
            <person name="Yu J.-H."/>
            <person name="Zhou M."/>
            <person name="Andersen M.R."/>
            <person name="Archer D.B."/>
            <person name="Baker S.E."/>
            <person name="Benoit I."/>
            <person name="Brakhage A.A."/>
            <person name="Braus G.H."/>
            <person name="Fischer R."/>
            <person name="Frisvad J.C."/>
            <person name="Goldman G.H."/>
            <person name="Houbraken J."/>
            <person name="Oakley B."/>
            <person name="Pocsi I."/>
            <person name="Scazzocchio C."/>
            <person name="Seiboth B."/>
            <person name="vanKuyk P.A."/>
            <person name="Wortman J."/>
            <person name="Dyer P.S."/>
            <person name="Grigoriev I.V."/>
        </authorList>
    </citation>
    <scope>NUCLEOTIDE SEQUENCE [LARGE SCALE GENOMIC DNA]</scope>
    <source>
        <strain evidence="3">DTO 134E9</strain>
    </source>
</reference>
<proteinExistence type="predicted"/>
<evidence type="ECO:0000313" key="2">
    <source>
        <dbReference type="EMBL" id="OJJ40267.1"/>
    </source>
</evidence>
<feature type="region of interest" description="Disordered" evidence="1">
    <location>
        <begin position="522"/>
        <end position="548"/>
    </location>
</feature>
<dbReference type="RefSeq" id="XP_040693943.1">
    <property type="nucleotide sequence ID" value="XM_040833828.1"/>
</dbReference>
<evidence type="ECO:0000256" key="1">
    <source>
        <dbReference type="SAM" id="MobiDB-lite"/>
    </source>
</evidence>
<name>A0A1L9RZK1_ASPWE</name>
<feature type="compositionally biased region" description="Basic and acidic residues" evidence="1">
    <location>
        <begin position="522"/>
        <end position="531"/>
    </location>
</feature>
<evidence type="ECO:0000313" key="3">
    <source>
        <dbReference type="Proteomes" id="UP000184383"/>
    </source>
</evidence>
<gene>
    <name evidence="2" type="ORF">ASPWEDRAFT_33610</name>
</gene>
<dbReference type="Gene3D" id="3.80.10.10">
    <property type="entry name" value="Ribonuclease Inhibitor"/>
    <property type="match status" value="1"/>
</dbReference>
<accession>A0A1L9RZK1</accession>
<organism evidence="2 3">
    <name type="scientific">Aspergillus wentii DTO 134E9</name>
    <dbReference type="NCBI Taxonomy" id="1073089"/>
    <lineage>
        <taxon>Eukaryota</taxon>
        <taxon>Fungi</taxon>
        <taxon>Dikarya</taxon>
        <taxon>Ascomycota</taxon>
        <taxon>Pezizomycotina</taxon>
        <taxon>Eurotiomycetes</taxon>
        <taxon>Eurotiomycetidae</taxon>
        <taxon>Eurotiales</taxon>
        <taxon>Aspergillaceae</taxon>
        <taxon>Aspergillus</taxon>
        <taxon>Aspergillus subgen. Cremei</taxon>
    </lineage>
</organism>
<dbReference type="VEuPathDB" id="FungiDB:ASPWEDRAFT_33610"/>
<sequence length="632" mass="70451">MKVSLSVFRLLCELINCLQKKRITPGTGSKAAARDPTLEIDLTAKGLTDDGFSQFIDDLIDCIKYRDAEHPEGAAKLAEFHLQGNQLSVQSLPKLAEVIALSAGELRELDLSKNSIEITTPEQKLIWQQFLESFGNCYMLKKLDLGSNPLGSGGMEIFARVYIQSDLDFVEDDASAIIVSKSDSDDSGDVDDVAASPSAGKENKIPQKDRAKRSPSKTKSSRQNGNSLPIFNFECPANKMTSLGRSHAPPAAGKTTPTQADLKRFACTRGLLSVPFLILSDTSPTAGCAIHFASILPMHRTREQLLSFLPGGKALALPETVSRCKGIIWLPNDGLGQLGHKLLDMVETMREQTSGTDSDEEELDEEEQLSTGFGQLRTIDSSNGNGKLDITAQRKLQAKMNVEYSRLCKRVRMEALKVEWVHSAEIWSTALRMMVVARSLLLDDKDRAVEVPEEEEEKEEMVPEVEHIEEVGVENDFPEYEYSLYEVVEPTIIGPFQPGAETFEENFPALQVVSEGHKETPIYPTKEEKRMSSPQQHTPRSGKGHQRAVSTLPAPQKYNWRFRFPLECWRRIIADAVGAEGILDVQQQLRIIRYAADWDSVAYELTIKGAEEYQQIWKFLETVGCFTYSPLS</sequence>
<dbReference type="AlphaFoldDB" id="A0A1L9RZK1"/>
<feature type="compositionally biased region" description="Basic residues" evidence="1">
    <location>
        <begin position="210"/>
        <end position="220"/>
    </location>
</feature>
<dbReference type="Proteomes" id="UP000184383">
    <property type="component" value="Unassembled WGS sequence"/>
</dbReference>
<protein>
    <recommendedName>
        <fullName evidence="4">Leucine rich repeat protein</fullName>
    </recommendedName>
</protein>
<feature type="region of interest" description="Disordered" evidence="1">
    <location>
        <begin position="181"/>
        <end position="230"/>
    </location>
</feature>
<keyword evidence="3" id="KW-1185">Reference proteome</keyword>
<dbReference type="InterPro" id="IPR032675">
    <property type="entry name" value="LRR_dom_sf"/>
</dbReference>
<dbReference type="EMBL" id="KV878209">
    <property type="protein sequence ID" value="OJJ40267.1"/>
    <property type="molecule type" value="Genomic_DNA"/>
</dbReference>
<dbReference type="GeneID" id="63749676"/>
<dbReference type="SUPFAM" id="SSF52047">
    <property type="entry name" value="RNI-like"/>
    <property type="match status" value="1"/>
</dbReference>
<evidence type="ECO:0008006" key="4">
    <source>
        <dbReference type="Google" id="ProtNLM"/>
    </source>
</evidence>
<dbReference type="OrthoDB" id="9876299at2759"/>